<evidence type="ECO:0000256" key="2">
    <source>
        <dbReference type="ARBA" id="ARBA00022771"/>
    </source>
</evidence>
<dbReference type="RefSeq" id="XP_030999829.1">
    <property type="nucleotide sequence ID" value="XM_031136837.1"/>
</dbReference>
<evidence type="ECO:0000313" key="9">
    <source>
        <dbReference type="Proteomes" id="UP000319257"/>
    </source>
</evidence>
<evidence type="ECO:0000313" key="8">
    <source>
        <dbReference type="EMBL" id="TPX18118.1"/>
    </source>
</evidence>
<dbReference type="Pfam" id="PF00226">
    <property type="entry name" value="DnaJ"/>
    <property type="match status" value="1"/>
</dbReference>
<dbReference type="InterPro" id="IPR013087">
    <property type="entry name" value="Znf_C2H2_type"/>
</dbReference>
<dbReference type="CDD" id="cd06257">
    <property type="entry name" value="DnaJ"/>
    <property type="match status" value="1"/>
</dbReference>
<reference evidence="8 9" key="1">
    <citation type="submission" date="2019-06" db="EMBL/GenBank/DDBJ databases">
        <title>Draft genome sequence of the filamentous fungus Phialemoniopsis curvata isolated from diesel fuel.</title>
        <authorList>
            <person name="Varaljay V.A."/>
            <person name="Lyon W.J."/>
            <person name="Crouch A.L."/>
            <person name="Drake C.E."/>
            <person name="Hollomon J.M."/>
            <person name="Nadeau L.J."/>
            <person name="Nunn H.S."/>
            <person name="Stevenson B.S."/>
            <person name="Bojanowski C.L."/>
            <person name="Crookes-Goodson W.J."/>
        </authorList>
    </citation>
    <scope>NUCLEOTIDE SEQUENCE [LARGE SCALE GENOMIC DNA]</scope>
    <source>
        <strain evidence="8 9">D216</strain>
    </source>
</reference>
<dbReference type="Gene3D" id="3.30.160.60">
    <property type="entry name" value="Classic Zinc Finger"/>
    <property type="match status" value="1"/>
</dbReference>
<dbReference type="GO" id="GO:0003676">
    <property type="term" value="F:nucleic acid binding"/>
    <property type="evidence" value="ECO:0007669"/>
    <property type="project" value="InterPro"/>
</dbReference>
<proteinExistence type="predicted"/>
<dbReference type="InterPro" id="IPR018253">
    <property type="entry name" value="DnaJ_domain_CS"/>
</dbReference>
<dbReference type="Pfam" id="PF21884">
    <property type="entry name" value="ZUO1-like_ZHD"/>
    <property type="match status" value="1"/>
</dbReference>
<dbReference type="InterPro" id="IPR051964">
    <property type="entry name" value="Chaperone_stress_response"/>
</dbReference>
<evidence type="ECO:0000259" key="7">
    <source>
        <dbReference type="PROSITE" id="PS50157"/>
    </source>
</evidence>
<feature type="compositionally biased region" description="Polar residues" evidence="5">
    <location>
        <begin position="292"/>
        <end position="302"/>
    </location>
</feature>
<dbReference type="Gene3D" id="1.10.287.110">
    <property type="entry name" value="DnaJ domain"/>
    <property type="match status" value="1"/>
</dbReference>
<dbReference type="PANTHER" id="PTHR44029:SF1">
    <property type="entry name" value="DNAJ HOMOLOG SUBFAMILY C MEMBER 21"/>
    <property type="match status" value="1"/>
</dbReference>
<keyword evidence="3" id="KW-0862">Zinc</keyword>
<feature type="compositionally biased region" description="Polar residues" evidence="5">
    <location>
        <begin position="565"/>
        <end position="578"/>
    </location>
</feature>
<feature type="compositionally biased region" description="Low complexity" evidence="5">
    <location>
        <begin position="615"/>
        <end position="624"/>
    </location>
</feature>
<evidence type="ECO:0000256" key="5">
    <source>
        <dbReference type="SAM" id="MobiDB-lite"/>
    </source>
</evidence>
<dbReference type="Pfam" id="PF12171">
    <property type="entry name" value="zf-C2H2_jaz"/>
    <property type="match status" value="1"/>
</dbReference>
<keyword evidence="9" id="KW-1185">Reference proteome</keyword>
<evidence type="ECO:0008006" key="10">
    <source>
        <dbReference type="Google" id="ProtNLM"/>
    </source>
</evidence>
<sequence length="746" mass="83291">MNFKSSSVRVSELVPEARPSLLRYEALDGPEEGLEARARCVAKCSAARRPGVRGGWSEKRGRERGRRRRNEQQFGVSEVGAKTQAHLLVEEEDHGETKTSGFREGRAPEGSRHGQREDEIILGNDKQNGDDFQDDKVQSGLEEIFPHPAVVLVLTTFSMVQVDRTEVGKNTDTRKTYQPAGSPGGNDALAATMGAGQSASRDENEQGAASPVKTCYYELLGLDRQASDEEIRRAYKRKALELHPDRNINDVQNATRKFAEVQTAYEVLSDPQERAWYDSHRDAILRGDPDGDSSSPYEHNNQRVTTTEELYSLMGRFNTSVPFDDSPRGFFGILNLTFDQLAAEEAAACNWDGQPVPQYPPFGSADDDHESTARPFYNAWSGFSTKKSFSWKDKYRLSEAPDRRIRRLMEKENRKFRDDAIRDFNDAVRSLVAFVKKRDPRYIASSQSEAERQKALRDSVAAQAARSRAANQEKLANYTEPDWIKSRELDEDHLSEFSMSEEESEVEQIECVVCNKSFKSEKQFQAHEKSKKHIKAVQQLRREMKKQDTALELDAEQARPEVDAQTATSNLHAPSASENGFIVEPKQASNGQRSLEKANTGDEGDGAGQTSPGRSSAASASPSEISDDDDYAPRHSVQDRLLSQTREGEPTDPTQLADELLPSQFTTLNVDSQPVPKKVGRAKAKREKKAAREVAQGQQGNVHQCAICEQTFPSRSKLFEHINELGHAKLVPATSRPAKGGKKNKK</sequence>
<dbReference type="SUPFAM" id="SSF57667">
    <property type="entry name" value="beta-beta-alpha zinc fingers"/>
    <property type="match status" value="1"/>
</dbReference>
<dbReference type="GO" id="GO:0005737">
    <property type="term" value="C:cytoplasm"/>
    <property type="evidence" value="ECO:0007669"/>
    <property type="project" value="TreeGrafter"/>
</dbReference>
<dbReference type="InterPro" id="IPR054076">
    <property type="entry name" value="ZUO1-like_ZHD"/>
</dbReference>
<comment type="caution">
    <text evidence="8">The sequence shown here is derived from an EMBL/GenBank/DDBJ whole genome shotgun (WGS) entry which is preliminary data.</text>
</comment>
<feature type="compositionally biased region" description="Basic residues" evidence="5">
    <location>
        <begin position="678"/>
        <end position="689"/>
    </location>
</feature>
<dbReference type="GeneID" id="41970074"/>
<evidence type="ECO:0000256" key="3">
    <source>
        <dbReference type="ARBA" id="ARBA00022833"/>
    </source>
</evidence>
<keyword evidence="1" id="KW-0479">Metal-binding</keyword>
<dbReference type="InterPro" id="IPR003604">
    <property type="entry name" value="Matrin/U1-like-C_Znf_C2H2"/>
</dbReference>
<evidence type="ECO:0000256" key="4">
    <source>
        <dbReference type="PROSITE-ProRule" id="PRU00042"/>
    </source>
</evidence>
<feature type="region of interest" description="Disordered" evidence="5">
    <location>
        <begin position="170"/>
        <end position="209"/>
    </location>
</feature>
<dbReference type="PANTHER" id="PTHR44029">
    <property type="entry name" value="DNAJ HOMOLOG SUBFAMILY C MEMBER 21"/>
    <property type="match status" value="1"/>
</dbReference>
<dbReference type="FunFam" id="1.10.287.110:FF:000046">
    <property type="entry name" value="dnaJ homolog subfamily C member 21"/>
    <property type="match status" value="1"/>
</dbReference>
<feature type="compositionally biased region" description="Basic and acidic residues" evidence="5">
    <location>
        <begin position="540"/>
        <end position="549"/>
    </location>
</feature>
<feature type="compositionally biased region" description="Basic and acidic residues" evidence="5">
    <location>
        <begin position="95"/>
        <end position="119"/>
    </location>
</feature>
<dbReference type="PROSITE" id="PS50157">
    <property type="entry name" value="ZINC_FINGER_C2H2_2"/>
    <property type="match status" value="2"/>
</dbReference>
<dbReference type="InterPro" id="IPR036236">
    <property type="entry name" value="Znf_C2H2_sf"/>
</dbReference>
<evidence type="ECO:0000256" key="1">
    <source>
        <dbReference type="ARBA" id="ARBA00022723"/>
    </source>
</evidence>
<dbReference type="Proteomes" id="UP000319257">
    <property type="component" value="Unassembled WGS sequence"/>
</dbReference>
<keyword evidence="2 4" id="KW-0863">Zinc-finger</keyword>
<protein>
    <recommendedName>
        <fullName evidence="10">DnaJ-like protein</fullName>
    </recommendedName>
</protein>
<feature type="compositionally biased region" description="Polar residues" evidence="5">
    <location>
        <begin position="663"/>
        <end position="672"/>
    </location>
</feature>
<feature type="region of interest" description="Disordered" evidence="5">
    <location>
        <begin position="50"/>
        <end position="131"/>
    </location>
</feature>
<name>A0A507BMW7_9PEZI</name>
<dbReference type="SMART" id="SM00271">
    <property type="entry name" value="DnaJ"/>
    <property type="match status" value="1"/>
</dbReference>
<feature type="region of interest" description="Disordered" evidence="5">
    <location>
        <begin position="523"/>
        <end position="701"/>
    </location>
</feature>
<dbReference type="PROSITE" id="PS00636">
    <property type="entry name" value="DNAJ_1"/>
    <property type="match status" value="1"/>
</dbReference>
<gene>
    <name evidence="8" type="ORF">E0L32_002627</name>
</gene>
<dbReference type="AlphaFoldDB" id="A0A507BMW7"/>
<dbReference type="OrthoDB" id="5894at2759"/>
<dbReference type="PROSITE" id="PS00028">
    <property type="entry name" value="ZINC_FINGER_C2H2_1"/>
    <property type="match status" value="2"/>
</dbReference>
<dbReference type="PRINTS" id="PR00625">
    <property type="entry name" value="JDOMAIN"/>
</dbReference>
<evidence type="ECO:0000259" key="6">
    <source>
        <dbReference type="PROSITE" id="PS50076"/>
    </source>
</evidence>
<dbReference type="SUPFAM" id="SSF46565">
    <property type="entry name" value="Chaperone J-domain"/>
    <property type="match status" value="1"/>
</dbReference>
<accession>A0A507BMW7</accession>
<dbReference type="STRING" id="1093900.A0A507BMW7"/>
<dbReference type="InterPro" id="IPR022755">
    <property type="entry name" value="Znf_C2H2_jaz"/>
</dbReference>
<dbReference type="SMART" id="SM00451">
    <property type="entry name" value="ZnF_U1"/>
    <property type="match status" value="1"/>
</dbReference>
<dbReference type="GO" id="GO:0008270">
    <property type="term" value="F:zinc ion binding"/>
    <property type="evidence" value="ECO:0007669"/>
    <property type="project" value="UniProtKB-KW"/>
</dbReference>
<dbReference type="SMART" id="SM00355">
    <property type="entry name" value="ZnF_C2H2"/>
    <property type="match status" value="2"/>
</dbReference>
<feature type="region of interest" description="Disordered" evidence="5">
    <location>
        <begin position="283"/>
        <end position="302"/>
    </location>
</feature>
<dbReference type="InterPro" id="IPR036869">
    <property type="entry name" value="J_dom_sf"/>
</dbReference>
<feature type="domain" description="C2H2-type" evidence="7">
    <location>
        <begin position="703"/>
        <end position="732"/>
    </location>
</feature>
<dbReference type="PROSITE" id="PS50076">
    <property type="entry name" value="DNAJ_2"/>
    <property type="match status" value="1"/>
</dbReference>
<dbReference type="InterPro" id="IPR001623">
    <property type="entry name" value="DnaJ_domain"/>
</dbReference>
<dbReference type="EMBL" id="SKBQ01000011">
    <property type="protein sequence ID" value="TPX18118.1"/>
    <property type="molecule type" value="Genomic_DNA"/>
</dbReference>
<feature type="domain" description="J" evidence="6">
    <location>
        <begin position="215"/>
        <end position="281"/>
    </location>
</feature>
<organism evidence="8 9">
    <name type="scientific">Thyridium curvatum</name>
    <dbReference type="NCBI Taxonomy" id="1093900"/>
    <lineage>
        <taxon>Eukaryota</taxon>
        <taxon>Fungi</taxon>
        <taxon>Dikarya</taxon>
        <taxon>Ascomycota</taxon>
        <taxon>Pezizomycotina</taxon>
        <taxon>Sordariomycetes</taxon>
        <taxon>Sordariomycetidae</taxon>
        <taxon>Thyridiales</taxon>
        <taxon>Thyridiaceae</taxon>
        <taxon>Thyridium</taxon>
    </lineage>
</organism>
<feature type="domain" description="C2H2-type" evidence="7">
    <location>
        <begin position="509"/>
        <end position="533"/>
    </location>
</feature>
<dbReference type="InParanoid" id="A0A507BMW7"/>